<dbReference type="AlphaFoldDB" id="A0A0H5FSM5"/>
<dbReference type="SUPFAM" id="SSF161111">
    <property type="entry name" value="Cation efflux protein transmembrane domain-like"/>
    <property type="match status" value="1"/>
</dbReference>
<dbReference type="Gene3D" id="3.30.70.1350">
    <property type="entry name" value="Cation efflux protein, cytoplasmic domain"/>
    <property type="match status" value="1"/>
</dbReference>
<dbReference type="PANTHER" id="PTHR43840">
    <property type="entry name" value="MITOCHONDRIAL METAL TRANSPORTER 1-RELATED"/>
    <property type="match status" value="1"/>
</dbReference>
<evidence type="ECO:0000256" key="5">
    <source>
        <dbReference type="ARBA" id="ARBA00023136"/>
    </source>
</evidence>
<evidence type="ECO:0000256" key="3">
    <source>
        <dbReference type="ARBA" id="ARBA00022692"/>
    </source>
</evidence>
<dbReference type="InterPro" id="IPR036837">
    <property type="entry name" value="Cation_efflux_CTD_sf"/>
</dbReference>
<keyword evidence="3 7" id="KW-0812">Transmembrane</keyword>
<evidence type="ECO:0000256" key="1">
    <source>
        <dbReference type="ARBA" id="ARBA00004141"/>
    </source>
</evidence>
<dbReference type="NCBIfam" id="TIGR01297">
    <property type="entry name" value="CDF"/>
    <property type="match status" value="1"/>
</dbReference>
<sequence>MVPRRPAFTLHDSAERSSSRERDLEAGPREGNGSSRRRRLSDSHPTGVIVEGQVYEGDSAGEQSESEPLLSSISRPGRRPHRLSNGSYGATSLDSPVKNHLALHGVPQIEGETIHRQESVLKVSSRILSRRRLAADFARRCSLALAQLAGLIDDRGGEFEKFRKTDEELKKMKKGVRAFYDEQNEILDGFAEVDEILDNTGITTKTGDLAPMVPTKPSAEREEAFNLKVQLAINVNFLVNFILLGAKIAVVLLSNSMSLVASTVDSAMDFLSTVIIYGTSRVIATKNWKSTYHYPTGKKRMEPMGVVVFSVFMIASFLQVAIESLQRIFSKELAPAEIPLVGLLVMVSTIVVKLVMWVWCRTIKNTSVEALTQDAENDVSSASLSAVDVEADLHSAVQIVFNFFSILFPYVGQLLGWPLLDPIGGLVLSVYIIVEWVSTLRDNILKLTGRRATPHQHQRIAYLLTRFSPLIVGVQHLSVYHAGESFVVETDIVLPPNTALTVAHNLGESVQYAIEQLEGIDRAFVHVDVSVNPLSGHLER</sequence>
<protein>
    <submittedName>
        <fullName evidence="10">Uncharacterized protein</fullName>
    </submittedName>
</protein>
<feature type="transmembrane region" description="Helical" evidence="7">
    <location>
        <begin position="231"/>
        <end position="254"/>
    </location>
</feature>
<evidence type="ECO:0000256" key="7">
    <source>
        <dbReference type="SAM" id="Phobius"/>
    </source>
</evidence>
<feature type="transmembrane region" description="Helical" evidence="7">
    <location>
        <begin position="338"/>
        <end position="359"/>
    </location>
</feature>
<dbReference type="PANTHER" id="PTHR43840:SF4">
    <property type="entry name" value="CDF DIVALENT METAL CATION TRANSPORTER (EUROFUNG)"/>
    <property type="match status" value="1"/>
</dbReference>
<evidence type="ECO:0000256" key="4">
    <source>
        <dbReference type="ARBA" id="ARBA00022989"/>
    </source>
</evidence>
<dbReference type="InterPro" id="IPR050291">
    <property type="entry name" value="CDF_Transporter"/>
</dbReference>
<proteinExistence type="predicted"/>
<dbReference type="EMBL" id="LN868506">
    <property type="protein sequence ID" value="CRX78941.1"/>
    <property type="molecule type" value="Genomic_DNA"/>
</dbReference>
<dbReference type="InterPro" id="IPR027470">
    <property type="entry name" value="Cation_efflux_CTD"/>
</dbReference>
<gene>
    <name evidence="10" type="ORF">ls5930a1_00012</name>
</gene>
<dbReference type="Gene3D" id="1.20.1510.10">
    <property type="entry name" value="Cation efflux protein transmembrane domain"/>
    <property type="match status" value="1"/>
</dbReference>
<feature type="domain" description="Cation efflux protein cytoplasmic" evidence="9">
    <location>
        <begin position="457"/>
        <end position="528"/>
    </location>
</feature>
<keyword evidence="5 7" id="KW-0472">Membrane</keyword>
<name>A0A0H5FSM5_9BASI</name>
<evidence type="ECO:0000256" key="6">
    <source>
        <dbReference type="SAM" id="MobiDB-lite"/>
    </source>
</evidence>
<dbReference type="GO" id="GO:0098771">
    <property type="term" value="P:inorganic ion homeostasis"/>
    <property type="evidence" value="ECO:0007669"/>
    <property type="project" value="UniProtKB-ARBA"/>
</dbReference>
<evidence type="ECO:0000259" key="9">
    <source>
        <dbReference type="Pfam" id="PF16916"/>
    </source>
</evidence>
<dbReference type="GO" id="GO:0008324">
    <property type="term" value="F:monoatomic cation transmembrane transporter activity"/>
    <property type="evidence" value="ECO:0007669"/>
    <property type="project" value="InterPro"/>
</dbReference>
<keyword evidence="2" id="KW-0813">Transport</keyword>
<feature type="domain" description="Cation efflux protein transmembrane" evidence="8">
    <location>
        <begin position="235"/>
        <end position="447"/>
    </location>
</feature>
<feature type="compositionally biased region" description="Basic and acidic residues" evidence="6">
    <location>
        <begin position="12"/>
        <end position="28"/>
    </location>
</feature>
<evidence type="ECO:0000313" key="10">
    <source>
        <dbReference type="EMBL" id="CRX78941.1"/>
    </source>
</evidence>
<dbReference type="FunFam" id="1.20.1510.10:FF:000005">
    <property type="entry name" value="Putative Cation diffusion facilitator 1"/>
    <property type="match status" value="1"/>
</dbReference>
<dbReference type="Pfam" id="PF16916">
    <property type="entry name" value="ZT_dimer"/>
    <property type="match status" value="1"/>
</dbReference>
<dbReference type="SUPFAM" id="SSF160240">
    <property type="entry name" value="Cation efflux protein cytoplasmic domain-like"/>
    <property type="match status" value="1"/>
</dbReference>
<comment type="subcellular location">
    <subcellularLocation>
        <location evidence="1">Membrane</location>
        <topology evidence="1">Multi-pass membrane protein</topology>
    </subcellularLocation>
</comment>
<feature type="transmembrane region" description="Helical" evidence="7">
    <location>
        <begin position="304"/>
        <end position="322"/>
    </location>
</feature>
<organism evidence="10">
    <name type="scientific">Leucosporidium scottii</name>
    <dbReference type="NCBI Taxonomy" id="5278"/>
    <lineage>
        <taxon>Eukaryota</taxon>
        <taxon>Fungi</taxon>
        <taxon>Dikarya</taxon>
        <taxon>Basidiomycota</taxon>
        <taxon>Pucciniomycotina</taxon>
        <taxon>Microbotryomycetes</taxon>
        <taxon>Leucosporidiales</taxon>
        <taxon>Leucosporidium</taxon>
    </lineage>
</organism>
<dbReference type="InterPro" id="IPR027469">
    <property type="entry name" value="Cation_efflux_TMD_sf"/>
</dbReference>
<dbReference type="Pfam" id="PF01545">
    <property type="entry name" value="Cation_efflux"/>
    <property type="match status" value="1"/>
</dbReference>
<accession>A0A0H5FSM5</accession>
<dbReference type="GO" id="GO:0016020">
    <property type="term" value="C:membrane"/>
    <property type="evidence" value="ECO:0007669"/>
    <property type="project" value="UniProtKB-SubCell"/>
</dbReference>
<reference evidence="10" key="1">
    <citation type="submission" date="2015-06" db="EMBL/GenBank/DDBJ databases">
        <title>Genetic Architecture Underlying Mating-Type Determination in the Yeast Leucosporidium scottii and the Evolution of Mating Systems in Basidiomycetes.</title>
        <authorList>
            <person name="Maia T.M."/>
            <person name="Lopes S."/>
            <person name="Almeida J.M.G.C.F."/>
            <person name="Rosa L.H."/>
            <person name="Sampaio J.P."/>
            <person name="Goncalves P."/>
            <person name="Coelho M.A."/>
        </authorList>
    </citation>
    <scope>NUCLEOTIDE SEQUENCE</scope>
</reference>
<dbReference type="GO" id="GO:0030003">
    <property type="term" value="P:intracellular monoatomic cation homeostasis"/>
    <property type="evidence" value="ECO:0007669"/>
    <property type="project" value="UniProtKB-ARBA"/>
</dbReference>
<evidence type="ECO:0000256" key="2">
    <source>
        <dbReference type="ARBA" id="ARBA00022448"/>
    </source>
</evidence>
<feature type="transmembrane region" description="Helical" evidence="7">
    <location>
        <begin position="266"/>
        <end position="284"/>
    </location>
</feature>
<dbReference type="InterPro" id="IPR002524">
    <property type="entry name" value="Cation_efflux"/>
</dbReference>
<dbReference type="InterPro" id="IPR058533">
    <property type="entry name" value="Cation_efflux_TM"/>
</dbReference>
<feature type="region of interest" description="Disordered" evidence="6">
    <location>
        <begin position="1"/>
        <end position="92"/>
    </location>
</feature>
<keyword evidence="4 7" id="KW-1133">Transmembrane helix</keyword>
<evidence type="ECO:0000259" key="8">
    <source>
        <dbReference type="Pfam" id="PF01545"/>
    </source>
</evidence>